<dbReference type="RefSeq" id="XP_014183331.1">
    <property type="nucleotide sequence ID" value="XM_014327856.1"/>
</dbReference>
<proteinExistence type="predicted"/>
<sequence length="300" mass="33457">MARKTDKLGGWVQLNPYDGDEEELGQWNRDTKSALETMSSAGLVEWKVSGEGYAVRLAPSTSSPTSQPPSNRSQSHSEEHSKDFDPDDEELARLEQYYATRGWTIMSGPPAYAAGDIVSRLNEASGEDGEGQVLQSRRLDDDVDDDGDDTVLAVRRDVDGDTEVVTFDPLDVRTLRQTLRRLASRLPLNWHESRTDSEGDRDKGDRGGVRFTAALDWPTDPKQREEIEHQPSQEGYVTIVGADEPDDGRTVLRGMKLLMRGSGGLELEYALCDDVLGVMPPWVRERRNREYREAGGDTEG</sequence>
<dbReference type="KEGG" id="tasa:A1Q1_06252"/>
<dbReference type="VEuPathDB" id="FungiDB:A1Q1_06252"/>
<dbReference type="Proteomes" id="UP000002748">
    <property type="component" value="Unassembled WGS sequence"/>
</dbReference>
<gene>
    <name evidence="2" type="ORF">A1Q1_06252</name>
</gene>
<accession>J5TQE7</accession>
<protein>
    <submittedName>
        <fullName evidence="2">Uncharacterized protein</fullName>
    </submittedName>
</protein>
<feature type="region of interest" description="Disordered" evidence="1">
    <location>
        <begin position="1"/>
        <end position="29"/>
    </location>
</feature>
<dbReference type="EMBL" id="ALBS01000032">
    <property type="protein sequence ID" value="EJT52146.1"/>
    <property type="molecule type" value="Genomic_DNA"/>
</dbReference>
<name>J5TQE7_TRIAS</name>
<comment type="caution">
    <text evidence="2">The sequence shown here is derived from an EMBL/GenBank/DDBJ whole genome shotgun (WGS) entry which is preliminary data.</text>
</comment>
<organism evidence="2 3">
    <name type="scientific">Trichosporon asahii var. asahii (strain ATCC 90039 / CBS 2479 / JCM 2466 / KCTC 7840 / NBRC 103889/ NCYC 2677 / UAMH 7654)</name>
    <name type="common">Yeast</name>
    <dbReference type="NCBI Taxonomy" id="1186058"/>
    <lineage>
        <taxon>Eukaryota</taxon>
        <taxon>Fungi</taxon>
        <taxon>Dikarya</taxon>
        <taxon>Basidiomycota</taxon>
        <taxon>Agaricomycotina</taxon>
        <taxon>Tremellomycetes</taxon>
        <taxon>Trichosporonales</taxon>
        <taxon>Trichosporonaceae</taxon>
        <taxon>Trichosporon</taxon>
    </lineage>
</organism>
<feature type="compositionally biased region" description="Low complexity" evidence="1">
    <location>
        <begin position="59"/>
        <end position="74"/>
    </location>
</feature>
<feature type="region of interest" description="Disordered" evidence="1">
    <location>
        <begin position="55"/>
        <end position="88"/>
    </location>
</feature>
<dbReference type="GeneID" id="25989764"/>
<evidence type="ECO:0000313" key="3">
    <source>
        <dbReference type="Proteomes" id="UP000002748"/>
    </source>
</evidence>
<evidence type="ECO:0000313" key="2">
    <source>
        <dbReference type="EMBL" id="EJT52146.1"/>
    </source>
</evidence>
<dbReference type="AlphaFoldDB" id="J5TQE7"/>
<dbReference type="HOGENOM" id="CLU_928088_0_0_1"/>
<feature type="compositionally biased region" description="Basic and acidic residues" evidence="1">
    <location>
        <begin position="75"/>
        <end position="84"/>
    </location>
</feature>
<reference evidence="2 3" key="1">
    <citation type="journal article" date="2012" name="Eukaryot. Cell">
        <title>Draft genome sequence of CBS 2479, the standard type strain of Trichosporon asahii.</title>
        <authorList>
            <person name="Yang R.Y."/>
            <person name="Li H.T."/>
            <person name="Zhu H."/>
            <person name="Zhou G.P."/>
            <person name="Wang M."/>
            <person name="Wang L."/>
        </authorList>
    </citation>
    <scope>NUCLEOTIDE SEQUENCE [LARGE SCALE GENOMIC DNA]</scope>
    <source>
        <strain evidence="3">ATCC 90039 / CBS 2479 / JCM 2466 / KCTC 7840 / NCYC 2677 / UAMH 7654</strain>
    </source>
</reference>
<evidence type="ECO:0000256" key="1">
    <source>
        <dbReference type="SAM" id="MobiDB-lite"/>
    </source>
</evidence>